<comment type="caution">
    <text evidence="5">The sequence shown here is derived from an EMBL/GenBank/DDBJ whole genome shotgun (WGS) entry which is preliminary data.</text>
</comment>
<accession>A0ABR0SNY9</accession>
<evidence type="ECO:0000256" key="1">
    <source>
        <dbReference type="ARBA" id="ARBA00022603"/>
    </source>
</evidence>
<dbReference type="EMBL" id="JAVFKD010000012">
    <property type="protein sequence ID" value="KAK5993898.1"/>
    <property type="molecule type" value="Genomic_DNA"/>
</dbReference>
<dbReference type="Pfam" id="PF00856">
    <property type="entry name" value="SET"/>
    <property type="match status" value="1"/>
</dbReference>
<keyword evidence="3" id="KW-0949">S-adenosyl-L-methionine</keyword>
<dbReference type="Proteomes" id="UP001338125">
    <property type="component" value="Unassembled WGS sequence"/>
</dbReference>
<dbReference type="PANTHER" id="PTHR13271">
    <property type="entry name" value="UNCHARACTERIZED PUTATIVE METHYLTRANSFERASE"/>
    <property type="match status" value="1"/>
</dbReference>
<dbReference type="Gene3D" id="3.90.1410.10">
    <property type="entry name" value="set domain protein methyltransferase, domain 1"/>
    <property type="match status" value="1"/>
</dbReference>
<dbReference type="PANTHER" id="PTHR13271:SF34">
    <property type="entry name" value="N-LYSINE METHYLTRANSFERASE SETD6"/>
    <property type="match status" value="1"/>
</dbReference>
<evidence type="ECO:0000313" key="5">
    <source>
        <dbReference type="EMBL" id="KAK5993898.1"/>
    </source>
</evidence>
<evidence type="ECO:0000259" key="4">
    <source>
        <dbReference type="PROSITE" id="PS50280"/>
    </source>
</evidence>
<dbReference type="Gene3D" id="3.90.1420.10">
    <property type="entry name" value="Rubisco LSMT, substrate-binding domain"/>
    <property type="match status" value="1"/>
</dbReference>
<dbReference type="PROSITE" id="PS50280">
    <property type="entry name" value="SET"/>
    <property type="match status" value="1"/>
</dbReference>
<feature type="domain" description="SET" evidence="4">
    <location>
        <begin position="29"/>
        <end position="274"/>
    </location>
</feature>
<evidence type="ECO:0000256" key="2">
    <source>
        <dbReference type="ARBA" id="ARBA00022679"/>
    </source>
</evidence>
<evidence type="ECO:0000313" key="6">
    <source>
        <dbReference type="Proteomes" id="UP001338125"/>
    </source>
</evidence>
<dbReference type="InterPro" id="IPR001214">
    <property type="entry name" value="SET_dom"/>
</dbReference>
<protein>
    <submittedName>
        <fullName evidence="5">N-lysine methyltransferase SETD6-like protein</fullName>
    </submittedName>
</protein>
<dbReference type="InterPro" id="IPR046341">
    <property type="entry name" value="SET_dom_sf"/>
</dbReference>
<organism evidence="5 6">
    <name type="scientific">Cladobotryum mycophilum</name>
    <dbReference type="NCBI Taxonomy" id="491253"/>
    <lineage>
        <taxon>Eukaryota</taxon>
        <taxon>Fungi</taxon>
        <taxon>Dikarya</taxon>
        <taxon>Ascomycota</taxon>
        <taxon>Pezizomycotina</taxon>
        <taxon>Sordariomycetes</taxon>
        <taxon>Hypocreomycetidae</taxon>
        <taxon>Hypocreales</taxon>
        <taxon>Hypocreaceae</taxon>
        <taxon>Cladobotryum</taxon>
    </lineage>
</organism>
<evidence type="ECO:0000256" key="3">
    <source>
        <dbReference type="ARBA" id="ARBA00022691"/>
    </source>
</evidence>
<sequence>MDFADFDYRTAAFFEWFQTRPGTQFSSLVKIVDLRSRGAGRGMVATRDIPKDTLLFEIPRNLIINTKTSELRNRMPYLFPEDDGEDSSMDLDDVMKQDAWSSLMLVMMFEYFQGDASPWKPYLDILPESFETPMFWSDSELEELQASATLPKIGKENAEKMFQIKVLPVIRGYPDVFPLSQQRSDEDLVELAHRMGSTIMAYAFDFENENKQEDEEEEWVEDYEVGSTMGMVPMADILNADAEFNVNVSYRDNSLAVITSRPIKAGEEVLNYYGPHPNSELLRRYGYVTAKHSRYDVAEIPWSVLEGVVVAHLGLSTEQLAKAREHMDPDEKEDGFILEREYEEPNPEGKLLGQARFTELSEDLLEQLKTFLKAVRKVDASSMPDKRKRDEVQHAVLIKLMDALMSRYPTTILEDERLLSDTNLNERHRMAIAVRLGEKKLILEAKEFLFTAAAAAAAADAGSDDHTTPHKRAKR</sequence>
<keyword evidence="6" id="KW-1185">Reference proteome</keyword>
<dbReference type="SUPFAM" id="SSF82199">
    <property type="entry name" value="SET domain"/>
    <property type="match status" value="1"/>
</dbReference>
<keyword evidence="1" id="KW-0489">Methyltransferase</keyword>
<dbReference type="InterPro" id="IPR036464">
    <property type="entry name" value="Rubisco_LSMT_subst-bd_sf"/>
</dbReference>
<gene>
    <name evidence="5" type="ORF">PT974_07336</name>
</gene>
<dbReference type="InterPro" id="IPR015353">
    <property type="entry name" value="Rubisco_LSMT_subst-bd"/>
</dbReference>
<name>A0ABR0SNY9_9HYPO</name>
<dbReference type="InterPro" id="IPR050600">
    <property type="entry name" value="SETD3_SETD6_MTase"/>
</dbReference>
<dbReference type="SUPFAM" id="SSF81822">
    <property type="entry name" value="RuBisCo LSMT C-terminal, substrate-binding domain"/>
    <property type="match status" value="1"/>
</dbReference>
<reference evidence="5 6" key="1">
    <citation type="submission" date="2024-01" db="EMBL/GenBank/DDBJ databases">
        <title>Complete genome of Cladobotryum mycophilum ATHUM6906.</title>
        <authorList>
            <person name="Christinaki A.C."/>
            <person name="Myridakis A.I."/>
            <person name="Kouvelis V.N."/>
        </authorList>
    </citation>
    <scope>NUCLEOTIDE SEQUENCE [LARGE SCALE GENOMIC DNA]</scope>
    <source>
        <strain evidence="5 6">ATHUM6906</strain>
    </source>
</reference>
<dbReference type="Pfam" id="PF09273">
    <property type="entry name" value="Rubis-subs-bind"/>
    <property type="match status" value="1"/>
</dbReference>
<proteinExistence type="predicted"/>
<dbReference type="CDD" id="cd19178">
    <property type="entry name" value="SET_SETD6"/>
    <property type="match status" value="1"/>
</dbReference>
<keyword evidence="2" id="KW-0808">Transferase</keyword>
<dbReference type="InterPro" id="IPR044430">
    <property type="entry name" value="SETD6_SET"/>
</dbReference>